<dbReference type="SMART" id="SM00267">
    <property type="entry name" value="GGDEF"/>
    <property type="match status" value="1"/>
</dbReference>
<dbReference type="EMBL" id="FNCF01000003">
    <property type="protein sequence ID" value="SDG29265.1"/>
    <property type="molecule type" value="Genomic_DNA"/>
</dbReference>
<feature type="domain" description="GGDEF" evidence="3">
    <location>
        <begin position="409"/>
        <end position="542"/>
    </location>
</feature>
<keyword evidence="1" id="KW-1133">Transmembrane helix</keyword>
<dbReference type="PROSITE" id="PS50112">
    <property type="entry name" value="PAS"/>
    <property type="match status" value="1"/>
</dbReference>
<dbReference type="Proteomes" id="UP000198863">
    <property type="component" value="Unassembled WGS sequence"/>
</dbReference>
<evidence type="ECO:0000313" key="5">
    <source>
        <dbReference type="Proteomes" id="UP000198863"/>
    </source>
</evidence>
<dbReference type="Pfam" id="PF13188">
    <property type="entry name" value="PAS_8"/>
    <property type="match status" value="1"/>
</dbReference>
<dbReference type="InterPro" id="IPR000014">
    <property type="entry name" value="PAS"/>
</dbReference>
<dbReference type="FunFam" id="3.30.70.270:FF:000001">
    <property type="entry name" value="Diguanylate cyclase domain protein"/>
    <property type="match status" value="1"/>
</dbReference>
<dbReference type="InterPro" id="IPR031621">
    <property type="entry name" value="HisKA_7TM"/>
</dbReference>
<dbReference type="AlphaFoldDB" id="A0A1G7T1V7"/>
<dbReference type="SUPFAM" id="SSF55785">
    <property type="entry name" value="PYP-like sensor domain (PAS domain)"/>
    <property type="match status" value="1"/>
</dbReference>
<dbReference type="OrthoDB" id="23692at2"/>
<evidence type="ECO:0000259" key="3">
    <source>
        <dbReference type="PROSITE" id="PS50887"/>
    </source>
</evidence>
<evidence type="ECO:0000313" key="4">
    <source>
        <dbReference type="EMBL" id="SDG29265.1"/>
    </source>
</evidence>
<dbReference type="CDD" id="cd00130">
    <property type="entry name" value="PAS"/>
    <property type="match status" value="1"/>
</dbReference>
<dbReference type="GO" id="GO:1902201">
    <property type="term" value="P:negative regulation of bacterial-type flagellum-dependent cell motility"/>
    <property type="evidence" value="ECO:0007669"/>
    <property type="project" value="TreeGrafter"/>
</dbReference>
<dbReference type="GO" id="GO:0005886">
    <property type="term" value="C:plasma membrane"/>
    <property type="evidence" value="ECO:0007669"/>
    <property type="project" value="TreeGrafter"/>
</dbReference>
<feature type="transmembrane region" description="Helical" evidence="1">
    <location>
        <begin position="208"/>
        <end position="226"/>
    </location>
</feature>
<dbReference type="InterPro" id="IPR043128">
    <property type="entry name" value="Rev_trsase/Diguanyl_cyclase"/>
</dbReference>
<reference evidence="5" key="1">
    <citation type="submission" date="2016-10" db="EMBL/GenBank/DDBJ databases">
        <authorList>
            <person name="Varghese N."/>
            <person name="Submissions S."/>
        </authorList>
    </citation>
    <scope>NUCLEOTIDE SEQUENCE [LARGE SCALE GENOMIC DNA]</scope>
    <source>
        <strain evidence="5">DSM 44526</strain>
    </source>
</reference>
<feature type="transmembrane region" description="Helical" evidence="1">
    <location>
        <begin position="99"/>
        <end position="123"/>
    </location>
</feature>
<dbReference type="NCBIfam" id="TIGR00254">
    <property type="entry name" value="GGDEF"/>
    <property type="match status" value="1"/>
</dbReference>
<dbReference type="PANTHER" id="PTHR45138">
    <property type="entry name" value="REGULATORY COMPONENTS OF SENSORY TRANSDUCTION SYSTEM"/>
    <property type="match status" value="1"/>
</dbReference>
<dbReference type="InterPro" id="IPR050469">
    <property type="entry name" value="Diguanylate_Cyclase"/>
</dbReference>
<evidence type="ECO:0000259" key="2">
    <source>
        <dbReference type="PROSITE" id="PS50112"/>
    </source>
</evidence>
<dbReference type="Gene3D" id="3.30.450.20">
    <property type="entry name" value="PAS domain"/>
    <property type="match status" value="1"/>
</dbReference>
<gene>
    <name evidence="4" type="ORF">SAMN05660324_2267</name>
</gene>
<dbReference type="Gene3D" id="3.30.70.270">
    <property type="match status" value="1"/>
</dbReference>
<accession>A0A1G7T1V7</accession>
<evidence type="ECO:0000256" key="1">
    <source>
        <dbReference type="SAM" id="Phobius"/>
    </source>
</evidence>
<dbReference type="InterPro" id="IPR035965">
    <property type="entry name" value="PAS-like_dom_sf"/>
</dbReference>
<dbReference type="Pfam" id="PF00990">
    <property type="entry name" value="GGDEF"/>
    <property type="match status" value="1"/>
</dbReference>
<keyword evidence="5" id="KW-1185">Reference proteome</keyword>
<dbReference type="GO" id="GO:0043709">
    <property type="term" value="P:cell adhesion involved in single-species biofilm formation"/>
    <property type="evidence" value="ECO:0007669"/>
    <property type="project" value="TreeGrafter"/>
</dbReference>
<sequence length="564" mass="58858">MGMLWVLAFGLAPLLTAGVGAAAWQHRRDNPGARALTLTLAGISGWSLACAWLLAPLSAGLRSVAYPAVFVCVGATVVGFWALSRLLADPRWRTSRRTALLLTVEPVALAVLSVLPATADLVFGRTDLTAPTGTVHLVGGPLFLLHSLYSYAFIGGSLLRLLRVARGGAPLARRQAVVLLVSAVPPTVGNLTMTLSMRGEGVVDLTPLFFIVTGLIAGWAVLRAGLLEVVPVARDQVVETMTDGVLVSDSEGRLVDLNPAARRILRRVRPDAPADPIGERFADLVGPELLAAVLPDGPAVDGTWASGHAVVQVTDGVWLDVQTVPVGGRGRGRRGGRLTVVRDVSAEQRREADLRRLNAELAEHVTTVERLRAALAEEAVRDPLTGLHNRRHLDRELDRAVAAAGPGTGAVAVVAVDVDHFKSVNDRWGHAAGDDVLRSVADELRASARAEDVVARVGGEEFVLVLAGTDSRTAAGRAEELRARCAARVHAVPTGSLGLTVSIGVAVADAAGDRGGTVLARADRALYAAKAAGRDRVVVAAPGAGDADGPMGPVADVRDVFSAS</sequence>
<feature type="transmembrane region" description="Helical" evidence="1">
    <location>
        <begin position="143"/>
        <end position="164"/>
    </location>
</feature>
<dbReference type="Pfam" id="PF16927">
    <property type="entry name" value="HisKA_7TM"/>
    <property type="match status" value="1"/>
</dbReference>
<feature type="transmembrane region" description="Helical" evidence="1">
    <location>
        <begin position="36"/>
        <end position="58"/>
    </location>
</feature>
<feature type="transmembrane region" description="Helical" evidence="1">
    <location>
        <begin position="176"/>
        <end position="196"/>
    </location>
</feature>
<keyword evidence="1" id="KW-0812">Transmembrane</keyword>
<protein>
    <submittedName>
        <fullName evidence="4">Diguanylate cyclase (GGDEF) domain-containing protein</fullName>
    </submittedName>
</protein>
<dbReference type="GO" id="GO:0052621">
    <property type="term" value="F:diguanylate cyclase activity"/>
    <property type="evidence" value="ECO:0007669"/>
    <property type="project" value="TreeGrafter"/>
</dbReference>
<feature type="domain" description="PAS" evidence="2">
    <location>
        <begin position="236"/>
        <end position="288"/>
    </location>
</feature>
<feature type="transmembrane region" description="Helical" evidence="1">
    <location>
        <begin position="64"/>
        <end position="87"/>
    </location>
</feature>
<dbReference type="CDD" id="cd01949">
    <property type="entry name" value="GGDEF"/>
    <property type="match status" value="1"/>
</dbReference>
<feature type="transmembrane region" description="Helical" evidence="1">
    <location>
        <begin position="6"/>
        <end position="24"/>
    </location>
</feature>
<organism evidence="4 5">
    <name type="scientific">Klenkia brasiliensis</name>
    <dbReference type="NCBI Taxonomy" id="333142"/>
    <lineage>
        <taxon>Bacteria</taxon>
        <taxon>Bacillati</taxon>
        <taxon>Actinomycetota</taxon>
        <taxon>Actinomycetes</taxon>
        <taxon>Geodermatophilales</taxon>
        <taxon>Geodermatophilaceae</taxon>
        <taxon>Klenkia</taxon>
    </lineage>
</organism>
<dbReference type="PANTHER" id="PTHR45138:SF9">
    <property type="entry name" value="DIGUANYLATE CYCLASE DGCM-RELATED"/>
    <property type="match status" value="1"/>
</dbReference>
<dbReference type="InterPro" id="IPR029787">
    <property type="entry name" value="Nucleotide_cyclase"/>
</dbReference>
<dbReference type="PROSITE" id="PS50887">
    <property type="entry name" value="GGDEF"/>
    <property type="match status" value="1"/>
</dbReference>
<dbReference type="InterPro" id="IPR000160">
    <property type="entry name" value="GGDEF_dom"/>
</dbReference>
<keyword evidence="1" id="KW-0472">Membrane</keyword>
<dbReference type="SUPFAM" id="SSF55073">
    <property type="entry name" value="Nucleotide cyclase"/>
    <property type="match status" value="1"/>
</dbReference>
<proteinExistence type="predicted"/>
<name>A0A1G7T1V7_9ACTN</name>